<protein>
    <submittedName>
        <fullName evidence="1">Uncharacterized protein</fullName>
    </submittedName>
</protein>
<dbReference type="AlphaFoldDB" id="A0A0M0J5N2"/>
<reference evidence="2" key="1">
    <citation type="journal article" date="2015" name="PLoS Genet.">
        <title>Genome Sequence and Transcriptome Analyses of Chrysochromulina tobin: Metabolic Tools for Enhanced Algal Fitness in the Prominent Order Prymnesiales (Haptophyceae).</title>
        <authorList>
            <person name="Hovde B.T."/>
            <person name="Deodato C.R."/>
            <person name="Hunsperger H.M."/>
            <person name="Ryken S.A."/>
            <person name="Yost W."/>
            <person name="Jha R.K."/>
            <person name="Patterson J."/>
            <person name="Monnat R.J. Jr."/>
            <person name="Barlow S.B."/>
            <person name="Starkenburg S.R."/>
            <person name="Cattolico R.A."/>
        </authorList>
    </citation>
    <scope>NUCLEOTIDE SEQUENCE</scope>
    <source>
        <strain evidence="2">CCMP291</strain>
    </source>
</reference>
<comment type="caution">
    <text evidence="1">The sequence shown here is derived from an EMBL/GenBank/DDBJ whole genome shotgun (WGS) entry which is preliminary data.</text>
</comment>
<dbReference type="Proteomes" id="UP000037460">
    <property type="component" value="Unassembled WGS sequence"/>
</dbReference>
<gene>
    <name evidence="1" type="ORF">Ctob_000953</name>
</gene>
<dbReference type="EMBL" id="JWZX01003346">
    <property type="protein sequence ID" value="KOO21637.1"/>
    <property type="molecule type" value="Genomic_DNA"/>
</dbReference>
<proteinExistence type="predicted"/>
<accession>A0A0M0J5N2</accession>
<keyword evidence="2" id="KW-1185">Reference proteome</keyword>
<evidence type="ECO:0000313" key="1">
    <source>
        <dbReference type="EMBL" id="KOO21637.1"/>
    </source>
</evidence>
<sequence>MHGDSDERLVAARALYDTAGVSIVMCRQLLQEAGAALVAGLDEQLTNDKAFVLVVLLTLKRIAGHLTMEYDAPAEAKQAQQQVLRAIAALGVIGEFKSSLAAEGNFIGLLFQLRDSAIAGVPALAHAIAAHWDDDFLGWAWQTCASCKQVAAELMLDPETPIGPADASGGVERYTVQLFTAHRILREFLKQAR</sequence>
<organism evidence="1 2">
    <name type="scientific">Chrysochromulina tobinii</name>
    <dbReference type="NCBI Taxonomy" id="1460289"/>
    <lineage>
        <taxon>Eukaryota</taxon>
        <taxon>Haptista</taxon>
        <taxon>Haptophyta</taxon>
        <taxon>Prymnesiophyceae</taxon>
        <taxon>Prymnesiales</taxon>
        <taxon>Chrysochromulinaceae</taxon>
        <taxon>Chrysochromulina</taxon>
    </lineage>
</organism>
<name>A0A0M0J5N2_9EUKA</name>
<evidence type="ECO:0000313" key="2">
    <source>
        <dbReference type="Proteomes" id="UP000037460"/>
    </source>
</evidence>